<keyword evidence="3" id="KW-1185">Reference proteome</keyword>
<proteinExistence type="predicted"/>
<sequence>MPSAEVSGQHVRRSDGLLRKADCKILIHPFLFVHPMALLKSVILLALVAFNLFTVGHGWRLDKASCDKHPIKDRLLKALPKALELVNDAIESNKANEEETVTIRKMLFPDLPFFKVKEVQGALEKIQKAMTTNSGREAGVKDMRDPIIFCDQSRWEKVPSAKPGEPDAYRNKVTKKFDPNPNGLLARCMNEKSMTGYSSRFEGEDAEDSQDFIQLCPWWLKWLEKDDFQKDINKWDDKKWAEWNMPEYDFKQGEEGYVDSVYAFERTLIHEFSHTANGGRTVDLKGPDGTQQYGWLKCADPPRGFDMWTNADTLALFCVASNLANHKMQRPLQNGNLERMCPGKGKKYHAKCEVM</sequence>
<evidence type="ECO:0000256" key="1">
    <source>
        <dbReference type="SAM" id="Phobius"/>
    </source>
</evidence>
<gene>
    <name evidence="2" type="ORF">BDW42DRAFT_190714</name>
</gene>
<protein>
    <recommendedName>
        <fullName evidence="4">Lysine-specific metallo-endopeptidase domain-containing protein</fullName>
    </recommendedName>
</protein>
<dbReference type="GO" id="GO:0008237">
    <property type="term" value="F:metallopeptidase activity"/>
    <property type="evidence" value="ECO:0007669"/>
    <property type="project" value="InterPro"/>
</dbReference>
<name>A0A2J5I775_9EURO</name>
<keyword evidence="1" id="KW-1133">Transmembrane helix</keyword>
<evidence type="ECO:0000313" key="3">
    <source>
        <dbReference type="Proteomes" id="UP000235023"/>
    </source>
</evidence>
<dbReference type="Gene3D" id="3.40.390.10">
    <property type="entry name" value="Collagenase (Catalytic Domain)"/>
    <property type="match status" value="1"/>
</dbReference>
<dbReference type="InterPro" id="IPR024079">
    <property type="entry name" value="MetalloPept_cat_dom_sf"/>
</dbReference>
<dbReference type="Proteomes" id="UP000235023">
    <property type="component" value="Unassembled WGS sequence"/>
</dbReference>
<evidence type="ECO:0000313" key="2">
    <source>
        <dbReference type="EMBL" id="PLN85692.1"/>
    </source>
</evidence>
<accession>A0A2J5I775</accession>
<reference evidence="3" key="1">
    <citation type="submission" date="2017-12" db="EMBL/GenBank/DDBJ databases">
        <authorList>
            <consortium name="DOE Joint Genome Institute"/>
            <person name="Mondo S.J."/>
            <person name="Kjaerbolling I."/>
            <person name="Vesth T.C."/>
            <person name="Frisvad J.C."/>
            <person name="Nybo J.L."/>
            <person name="Theobald S."/>
            <person name="Kuo A."/>
            <person name="Bowyer P."/>
            <person name="Matsuda Y."/>
            <person name="Lyhne E.K."/>
            <person name="Kogle M.E."/>
            <person name="Clum A."/>
            <person name="Lipzen A."/>
            <person name="Salamov A."/>
            <person name="Ngan C.Y."/>
            <person name="Daum C."/>
            <person name="Chiniquy J."/>
            <person name="Barry K."/>
            <person name="LaButti K."/>
            <person name="Haridas S."/>
            <person name="Simmons B.A."/>
            <person name="Magnuson J.K."/>
            <person name="Mortensen U.H."/>
            <person name="Larsen T.O."/>
            <person name="Grigoriev I.V."/>
            <person name="Baker S.E."/>
            <person name="Andersen M.R."/>
            <person name="Nordberg H.P."/>
            <person name="Cantor M.N."/>
            <person name="Hua S.X."/>
        </authorList>
    </citation>
    <scope>NUCLEOTIDE SEQUENCE [LARGE SCALE GENOMIC DNA]</scope>
    <source>
        <strain evidence="3">IBT 19404</strain>
    </source>
</reference>
<keyword evidence="1" id="KW-0812">Transmembrane</keyword>
<evidence type="ECO:0008006" key="4">
    <source>
        <dbReference type="Google" id="ProtNLM"/>
    </source>
</evidence>
<dbReference type="OrthoDB" id="4491248at2759"/>
<organism evidence="2 3">
    <name type="scientific">Aspergillus taichungensis</name>
    <dbReference type="NCBI Taxonomy" id="482145"/>
    <lineage>
        <taxon>Eukaryota</taxon>
        <taxon>Fungi</taxon>
        <taxon>Dikarya</taxon>
        <taxon>Ascomycota</taxon>
        <taxon>Pezizomycotina</taxon>
        <taxon>Eurotiomycetes</taxon>
        <taxon>Eurotiomycetidae</taxon>
        <taxon>Eurotiales</taxon>
        <taxon>Aspergillaceae</taxon>
        <taxon>Aspergillus</taxon>
        <taxon>Aspergillus subgen. Circumdati</taxon>
    </lineage>
</organism>
<dbReference type="AlphaFoldDB" id="A0A2J5I775"/>
<feature type="transmembrane region" description="Helical" evidence="1">
    <location>
        <begin position="37"/>
        <end position="55"/>
    </location>
</feature>
<dbReference type="EMBL" id="KZ559503">
    <property type="protein sequence ID" value="PLN85692.1"/>
    <property type="molecule type" value="Genomic_DNA"/>
</dbReference>
<keyword evidence="1" id="KW-0472">Membrane</keyword>